<sequence>MASFPDLPTELRHEVLKHVLTTVFAPPLSPGGIWSLLNLHSPVELGPKLPKYPPHVNVHYPDPPNPRVCFNAARPWGNIYANLLLVSKAFKADTETVSHRLGPSYFPILDVVTQGDMLASWLRPPLPHVRELDYLEVHMRCLEVYHVPGRSYLSIPLPCKGTFRHVLRRLLEHIVGVRREGTLEDARDSATDVNTIRINIVTSSDPSVQTTWRAIHDNTEGEAAVPVQPDPVLIAHRVMSVFNPSFSAELGACLRTVDVCVDGDWYFRRSEPVQGPWPFYTHIQVNEDHSDSLVRSALG</sequence>
<comment type="caution">
    <text evidence="1">The sequence shown here is derived from an EMBL/GenBank/DDBJ whole genome shotgun (WGS) entry which is preliminary data.</text>
</comment>
<dbReference type="EMBL" id="ML996337">
    <property type="protein sequence ID" value="KAF2727352.1"/>
    <property type="molecule type" value="Genomic_DNA"/>
</dbReference>
<organism evidence="1 2">
    <name type="scientific">Polyplosphaeria fusca</name>
    <dbReference type="NCBI Taxonomy" id="682080"/>
    <lineage>
        <taxon>Eukaryota</taxon>
        <taxon>Fungi</taxon>
        <taxon>Dikarya</taxon>
        <taxon>Ascomycota</taxon>
        <taxon>Pezizomycotina</taxon>
        <taxon>Dothideomycetes</taxon>
        <taxon>Pleosporomycetidae</taxon>
        <taxon>Pleosporales</taxon>
        <taxon>Tetraplosphaeriaceae</taxon>
        <taxon>Polyplosphaeria</taxon>
    </lineage>
</organism>
<reference evidence="1" key="1">
    <citation type="journal article" date="2020" name="Stud. Mycol.">
        <title>101 Dothideomycetes genomes: a test case for predicting lifestyles and emergence of pathogens.</title>
        <authorList>
            <person name="Haridas S."/>
            <person name="Albert R."/>
            <person name="Binder M."/>
            <person name="Bloem J."/>
            <person name="Labutti K."/>
            <person name="Salamov A."/>
            <person name="Andreopoulos B."/>
            <person name="Baker S."/>
            <person name="Barry K."/>
            <person name="Bills G."/>
            <person name="Bluhm B."/>
            <person name="Cannon C."/>
            <person name="Castanera R."/>
            <person name="Culley D."/>
            <person name="Daum C."/>
            <person name="Ezra D."/>
            <person name="Gonzalez J."/>
            <person name="Henrissat B."/>
            <person name="Kuo A."/>
            <person name="Liang C."/>
            <person name="Lipzen A."/>
            <person name="Lutzoni F."/>
            <person name="Magnuson J."/>
            <person name="Mondo S."/>
            <person name="Nolan M."/>
            <person name="Ohm R."/>
            <person name="Pangilinan J."/>
            <person name="Park H.-J."/>
            <person name="Ramirez L."/>
            <person name="Alfaro M."/>
            <person name="Sun H."/>
            <person name="Tritt A."/>
            <person name="Yoshinaga Y."/>
            <person name="Zwiers L.-H."/>
            <person name="Turgeon B."/>
            <person name="Goodwin S."/>
            <person name="Spatafora J."/>
            <person name="Crous P."/>
            <person name="Grigoriev I."/>
        </authorList>
    </citation>
    <scope>NUCLEOTIDE SEQUENCE</scope>
    <source>
        <strain evidence="1">CBS 125425</strain>
    </source>
</reference>
<keyword evidence="2" id="KW-1185">Reference proteome</keyword>
<dbReference type="Proteomes" id="UP000799444">
    <property type="component" value="Unassembled WGS sequence"/>
</dbReference>
<gene>
    <name evidence="1" type="ORF">EJ04DRAFT_139654</name>
</gene>
<dbReference type="OrthoDB" id="3738736at2759"/>
<dbReference type="AlphaFoldDB" id="A0A9P4QHF6"/>
<name>A0A9P4QHF6_9PLEO</name>
<protein>
    <submittedName>
        <fullName evidence="1">Uncharacterized protein</fullName>
    </submittedName>
</protein>
<evidence type="ECO:0000313" key="1">
    <source>
        <dbReference type="EMBL" id="KAF2727352.1"/>
    </source>
</evidence>
<proteinExistence type="predicted"/>
<evidence type="ECO:0000313" key="2">
    <source>
        <dbReference type="Proteomes" id="UP000799444"/>
    </source>
</evidence>
<accession>A0A9P4QHF6</accession>